<comment type="catalytic activity">
    <reaction evidence="17">
        <text>a fatty acyl-[ACP] + malonyl-[ACP] + H(+) = a 3-oxoacyl-[ACP] + holo-[ACP] + CO2</text>
        <dbReference type="Rhea" id="RHEA:22836"/>
        <dbReference type="Rhea" id="RHEA-COMP:9623"/>
        <dbReference type="Rhea" id="RHEA-COMP:9685"/>
        <dbReference type="Rhea" id="RHEA-COMP:9916"/>
        <dbReference type="Rhea" id="RHEA-COMP:14125"/>
        <dbReference type="ChEBI" id="CHEBI:15378"/>
        <dbReference type="ChEBI" id="CHEBI:16526"/>
        <dbReference type="ChEBI" id="CHEBI:64479"/>
        <dbReference type="ChEBI" id="CHEBI:78449"/>
        <dbReference type="ChEBI" id="CHEBI:78776"/>
        <dbReference type="ChEBI" id="CHEBI:138651"/>
        <dbReference type="EC" id="2.3.1.41"/>
    </reaction>
    <physiologicalReaction direction="left-to-right" evidence="17">
        <dbReference type="Rhea" id="RHEA:22837"/>
    </physiologicalReaction>
</comment>
<dbReference type="SUPFAM" id="SSF53901">
    <property type="entry name" value="Thiolase-like"/>
    <property type="match status" value="2"/>
</dbReference>
<keyword evidence="10" id="KW-0443">Lipid metabolism</keyword>
<dbReference type="InterPro" id="IPR018201">
    <property type="entry name" value="Ketoacyl_synth_AS"/>
</dbReference>
<reference evidence="20 21" key="1">
    <citation type="submission" date="2016-07" db="EMBL/GenBank/DDBJ databases">
        <title>Complete genome sequence of Bradyrhizobium icense LMTR 13T, a potential inoculant strain isolated from lima bean (Phaseolus lunatus) in Peru.</title>
        <authorList>
            <person name="Ormeno-Orrillo E."/>
            <person name="Duran D."/>
            <person name="Rogel M.A."/>
            <person name="Rey L."/>
            <person name="Imperial J."/>
            <person name="Ruiz-Argueso T."/>
            <person name="Martinez-Romero E."/>
        </authorList>
    </citation>
    <scope>NUCLEOTIDE SEQUENCE [LARGE SCALE GENOMIC DNA]</scope>
    <source>
        <strain evidence="20 21">LMTR 13</strain>
    </source>
</reference>
<feature type="domain" description="Ketosynthase family 3 (KS3)" evidence="19">
    <location>
        <begin position="1"/>
        <end position="404"/>
    </location>
</feature>
<evidence type="ECO:0000256" key="7">
    <source>
        <dbReference type="ARBA" id="ARBA00022516"/>
    </source>
</evidence>
<dbReference type="Pfam" id="PF02801">
    <property type="entry name" value="Ketoacyl-synt_C"/>
    <property type="match status" value="1"/>
</dbReference>
<dbReference type="KEGG" id="bic:LMTR13_00730"/>
<dbReference type="Proteomes" id="UP000092839">
    <property type="component" value="Chromosome"/>
</dbReference>
<dbReference type="SMART" id="SM00825">
    <property type="entry name" value="PKS_KS"/>
    <property type="match status" value="1"/>
</dbReference>
<dbReference type="InterPro" id="IPR020841">
    <property type="entry name" value="PKS_Beta-ketoAc_synthase_dom"/>
</dbReference>
<evidence type="ECO:0000256" key="9">
    <source>
        <dbReference type="ARBA" id="ARBA00022832"/>
    </source>
</evidence>
<comment type="pathway">
    <text evidence="2">Lipid metabolism; fatty acid biosynthesis.</text>
</comment>
<evidence type="ECO:0000313" key="20">
    <source>
        <dbReference type="EMBL" id="ANV98929.1"/>
    </source>
</evidence>
<dbReference type="EC" id="2.3.1.41" evidence="5"/>
<dbReference type="PANTHER" id="PTHR11712">
    <property type="entry name" value="POLYKETIDE SYNTHASE-RELATED"/>
    <property type="match status" value="1"/>
</dbReference>
<keyword evidence="9" id="KW-0276">Fatty acid metabolism</keyword>
<dbReference type="InterPro" id="IPR016039">
    <property type="entry name" value="Thiolase-like"/>
</dbReference>
<comment type="subcellular location">
    <subcellularLocation>
        <location evidence="1">Cytoplasm</location>
    </subcellularLocation>
</comment>
<evidence type="ECO:0000256" key="14">
    <source>
        <dbReference type="ARBA" id="ARBA00041620"/>
    </source>
</evidence>
<dbReference type="PROSITE" id="PS00606">
    <property type="entry name" value="KS3_1"/>
    <property type="match status" value="1"/>
</dbReference>
<dbReference type="GO" id="GO:0005829">
    <property type="term" value="C:cytosol"/>
    <property type="evidence" value="ECO:0007669"/>
    <property type="project" value="TreeGrafter"/>
</dbReference>
<dbReference type="InterPro" id="IPR014030">
    <property type="entry name" value="Ketoacyl_synth_N"/>
</dbReference>
<dbReference type="GO" id="GO:0006633">
    <property type="term" value="P:fatty acid biosynthetic process"/>
    <property type="evidence" value="ECO:0007669"/>
    <property type="project" value="UniProtKB-KW"/>
</dbReference>
<evidence type="ECO:0000313" key="21">
    <source>
        <dbReference type="Proteomes" id="UP000092839"/>
    </source>
</evidence>
<keyword evidence="6" id="KW-0963">Cytoplasm</keyword>
<dbReference type="RefSeq" id="WP_065726253.1">
    <property type="nucleotide sequence ID" value="NZ_CP016428.1"/>
</dbReference>
<evidence type="ECO:0000256" key="2">
    <source>
        <dbReference type="ARBA" id="ARBA00005194"/>
    </source>
</evidence>
<keyword evidence="21" id="KW-1185">Reference proteome</keyword>
<comment type="catalytic activity">
    <reaction evidence="16">
        <text>(3Z)-decenoyl-[ACP] + malonyl-[ACP] + H(+) = 3-oxo-(5Z)-dodecenoyl-[ACP] + holo-[ACP] + CO2</text>
        <dbReference type="Rhea" id="RHEA:54940"/>
        <dbReference type="Rhea" id="RHEA-COMP:9623"/>
        <dbReference type="Rhea" id="RHEA-COMP:9685"/>
        <dbReference type="Rhea" id="RHEA-COMP:9927"/>
        <dbReference type="Rhea" id="RHEA-COMP:14042"/>
        <dbReference type="ChEBI" id="CHEBI:15378"/>
        <dbReference type="ChEBI" id="CHEBI:16526"/>
        <dbReference type="ChEBI" id="CHEBI:64479"/>
        <dbReference type="ChEBI" id="CHEBI:78449"/>
        <dbReference type="ChEBI" id="CHEBI:78798"/>
        <dbReference type="ChEBI" id="CHEBI:138410"/>
    </reaction>
    <physiologicalReaction direction="left-to-right" evidence="16">
        <dbReference type="Rhea" id="RHEA:54941"/>
    </physiologicalReaction>
</comment>
<proteinExistence type="inferred from homology"/>
<accession>A0A1B1U821</accession>
<organism evidence="20 21">
    <name type="scientific">Bradyrhizobium icense</name>
    <dbReference type="NCBI Taxonomy" id="1274631"/>
    <lineage>
        <taxon>Bacteria</taxon>
        <taxon>Pseudomonadati</taxon>
        <taxon>Pseudomonadota</taxon>
        <taxon>Alphaproteobacteria</taxon>
        <taxon>Hyphomicrobiales</taxon>
        <taxon>Nitrobacteraceae</taxon>
        <taxon>Bradyrhizobium</taxon>
    </lineage>
</organism>
<dbReference type="STRING" id="1274631.LMTR13_00730"/>
<evidence type="ECO:0000256" key="15">
    <source>
        <dbReference type="ARBA" id="ARBA00042143"/>
    </source>
</evidence>
<dbReference type="OrthoDB" id="9808669at2"/>
<evidence type="ECO:0000256" key="4">
    <source>
        <dbReference type="ARBA" id="ARBA00011738"/>
    </source>
</evidence>
<dbReference type="NCBIfam" id="NF005935">
    <property type="entry name" value="PRK07967.1"/>
    <property type="match status" value="1"/>
</dbReference>
<keyword evidence="7" id="KW-0444">Lipid biosynthesis</keyword>
<evidence type="ECO:0000256" key="6">
    <source>
        <dbReference type="ARBA" id="ARBA00022490"/>
    </source>
</evidence>
<dbReference type="Pfam" id="PF00109">
    <property type="entry name" value="ketoacyl-synt"/>
    <property type="match status" value="1"/>
</dbReference>
<evidence type="ECO:0000256" key="18">
    <source>
        <dbReference type="RuleBase" id="RU003694"/>
    </source>
</evidence>
<keyword evidence="11" id="KW-0275">Fatty acid biosynthesis</keyword>
<dbReference type="Gene3D" id="3.40.47.10">
    <property type="match status" value="2"/>
</dbReference>
<evidence type="ECO:0000256" key="3">
    <source>
        <dbReference type="ARBA" id="ARBA00008467"/>
    </source>
</evidence>
<name>A0A1B1U821_9BRAD</name>
<dbReference type="InterPro" id="IPR000794">
    <property type="entry name" value="Beta-ketoacyl_synthase"/>
</dbReference>
<dbReference type="GO" id="GO:0004315">
    <property type="term" value="F:3-oxoacyl-[acyl-carrier-protein] synthase activity"/>
    <property type="evidence" value="ECO:0007669"/>
    <property type="project" value="UniProtKB-EC"/>
</dbReference>
<evidence type="ECO:0000256" key="5">
    <source>
        <dbReference type="ARBA" id="ARBA00013191"/>
    </source>
</evidence>
<evidence type="ECO:0000256" key="17">
    <source>
        <dbReference type="ARBA" id="ARBA00048506"/>
    </source>
</evidence>
<evidence type="ECO:0000256" key="11">
    <source>
        <dbReference type="ARBA" id="ARBA00023160"/>
    </source>
</evidence>
<keyword evidence="8 18" id="KW-0808">Transferase</keyword>
<dbReference type="InterPro" id="IPR014031">
    <property type="entry name" value="Ketoacyl_synth_C"/>
</dbReference>
<gene>
    <name evidence="20" type="ORF">LMTR13_00730</name>
</gene>
<evidence type="ECO:0000256" key="10">
    <source>
        <dbReference type="ARBA" id="ARBA00023098"/>
    </source>
</evidence>
<dbReference type="PROSITE" id="PS52004">
    <property type="entry name" value="KS3_2"/>
    <property type="match status" value="1"/>
</dbReference>
<evidence type="ECO:0000256" key="16">
    <source>
        <dbReference type="ARBA" id="ARBA00048121"/>
    </source>
</evidence>
<dbReference type="EMBL" id="CP016428">
    <property type="protein sequence ID" value="ANV98929.1"/>
    <property type="molecule type" value="Genomic_DNA"/>
</dbReference>
<evidence type="ECO:0000259" key="19">
    <source>
        <dbReference type="PROSITE" id="PS52004"/>
    </source>
</evidence>
<keyword evidence="12" id="KW-0012">Acyltransferase</keyword>
<dbReference type="PANTHER" id="PTHR11712:SF306">
    <property type="entry name" value="3-OXOACYL-[ACYL-CARRIER-PROTEIN] SYNTHASE 1"/>
    <property type="match status" value="1"/>
</dbReference>
<protein>
    <recommendedName>
        <fullName evidence="13">3-oxoacyl-[acyl-carrier-protein] synthase 1</fullName>
        <ecNumber evidence="5">2.3.1.41</ecNumber>
    </recommendedName>
    <alternativeName>
        <fullName evidence="14">3-oxoacyl-[acyl-carrier-protein] synthase I</fullName>
    </alternativeName>
    <alternativeName>
        <fullName evidence="15">Beta-ketoacyl-ACP synthase I</fullName>
    </alternativeName>
</protein>
<dbReference type="NCBIfam" id="NF005589">
    <property type="entry name" value="PRK07314.1"/>
    <property type="match status" value="1"/>
</dbReference>
<evidence type="ECO:0000256" key="12">
    <source>
        <dbReference type="ARBA" id="ARBA00023315"/>
    </source>
</evidence>
<comment type="subunit">
    <text evidence="4">Homodimer.</text>
</comment>
<evidence type="ECO:0000256" key="8">
    <source>
        <dbReference type="ARBA" id="ARBA00022679"/>
    </source>
</evidence>
<dbReference type="FunFam" id="3.40.47.10:FF:000006">
    <property type="entry name" value="3-oxoacyl-[acyl-carrier-protein] synthase I"/>
    <property type="match status" value="1"/>
</dbReference>
<dbReference type="FunFam" id="3.40.47.10:FF:000005">
    <property type="entry name" value="3-oxoacyl-[acyl-carrier-protein] synthase I"/>
    <property type="match status" value="1"/>
</dbReference>
<comment type="similarity">
    <text evidence="3 18">Belongs to the thiolase-like superfamily. Beta-ketoacyl-ACP synthases family.</text>
</comment>
<dbReference type="CDD" id="cd00834">
    <property type="entry name" value="KAS_I_II"/>
    <property type="match status" value="1"/>
</dbReference>
<evidence type="ECO:0000256" key="13">
    <source>
        <dbReference type="ARBA" id="ARBA00039450"/>
    </source>
</evidence>
<sequence length="407" mass="43100">MRRVVITGMGIVSSIGNNTQEVLSSLYEAKSGITRAEKHAELGFRSQVQGAPTLNPAEVIDRRAMRFLAEGAAWNHVAMEQAIRDSALEPDQVSNVRTGIIMGSGGPSTRTLVEAADIARSKGPKRVGPFAVPKGMSSTASATLATWFKIKGVNYSISSACATSNHCIGNAYETIQIGKQDVIFAGGCEELDWTLSVLFDAMGAMSSRYNDTPATASRPYDISRDGFVIAGGAGVLVLEELDHARARGARIYAEVVGYGATSDGYDMVAPSGEGAERCMRMALSTVKGPIDYINPHATSTPAGDPPEIEAIRKVFGTGDKCPPISATKALTGHSLGATGVQEAIYSLLMLNNGFVCESAHITELDPVFADMPIVRKRIDNAKLNTVLSNSFGFGGTNATLVFQRLDA</sequence>
<evidence type="ECO:0000256" key="1">
    <source>
        <dbReference type="ARBA" id="ARBA00004496"/>
    </source>
</evidence>
<dbReference type="AlphaFoldDB" id="A0A1B1U821"/>